<dbReference type="Pfam" id="PF09141">
    <property type="entry name" value="Talin_middle"/>
    <property type="match status" value="1"/>
</dbReference>
<dbReference type="InterPro" id="IPR029071">
    <property type="entry name" value="Ubiquitin-like_domsf"/>
</dbReference>
<keyword evidence="13" id="KW-1185">Reference proteome</keyword>
<dbReference type="InterPro" id="IPR054060">
    <property type="entry name" value="TLN1-like_RS"/>
</dbReference>
<sequence length="2542" mass="271572">MVALSLKICVRHCNVVKTMQFEPSTAVYDACRVIRERVPEAQTGQASDYGLFLSDEDPRKGIWLEAGRTLDYYMLRNGDILEYKKKQRPQKIRMLDGSVKTVMVDDSKTVGELLVTICSRIGITNYEEYSLIQETIEEKKEEGTGTLKKDRTLLRDERKMEKLKAKLHTDDDLNWLDHSRTFREQGVDEHETLLLRRKFFYSDQNVDSRDPVQLNLLYVQARDDILNGSHPVSFEKACEFGGFQAQIQFGPHVEHKHKPGFLDLKEFLPKEYIKQRGAEKKIFQEHKNCGEMSEIEAKVKYVKLARSLRTYGVSFFLVKEKMKGKNKLVPRLLGITKDSVMRVDEKTKEVLQEWPLTTVKRWAASPKSFTLDFGEYQESYYSVQTTEGEQISQLIAGYIDIILKKKQSKDRFGLEGDEESTMLEESVSPKKSTILQQQFNRTGKVEHGSVALPAVMRSGSSGPETFNVGSMPSPQQQVMVGQMHRGHMPPLTSAQQALMGTINTSMHAVQQAQDDLSELDSLPPLGQDMASRVWVQNKVDESKHEIHSQVDAITAGTASVVNLTAGDPADTDYTAVGCAITTISSNLTEMSKGVKLLAALMDDEVGSGEDLLRAARTLAGAVSDLLKAVQPTSGEPRQTVLTAAGSIGQASGDLLRQIGENETDERFQDVLMSLAKAVANAAAMLVLKAKNVAQVAEDTVLQNRVIAAATQCALSTSQLVACAKVVSPTISSPVCQEQLIEAGKLVDRSVENCVRACQAATDDSELLKQVSAAASVVSQALHDLLQHVRQFASRGEPIGRYDQATDTIMCVTESIFSSMGDAGEMVRQARVLAQATSDLVNAMRSDAEAEIDMENSKKLLAAAKLLADSTARMVEAAKGAAANPENEDQQQRLREAAEGLRVATNAAAQNAIKKKIVNRLEVAAKQAAAAATQTIAASQNAAVSNKNPAAQQQLVQSCKAVADHIPQLVQGVRGSQAQAEDLSAQLALIISSQNFLQPGSKMVSSAKAAVPTVSDQAAAMQLSQCAKNLATSLAELRTASQKAHEACGPMEIDSALSTVQTLKNELQDAKMAAVESQLKPLPGETLEKCAQDLGSTSKAVGSSMAQLLTCAAQGNEHYTGVAARETAQALKTLAQAARGVAASTSDPAAAHAMLDSARDVMEGSAMLIQEAKQALIAPGDAESQQRLAQVAKAVSHSLNNCVNCLPGQKDVDVALKSIGESSKKLLVDSLPPSTKPFQEAQSELNQAAADLNQSAGEVVHATRGQSGELAAASGKFSEDFDEFLDAGIEMAGQAQTKEDQIQVIGNLKNISMASSKLLLAAKSLSVDPGAPNAKNLLAAAARAVTESINQLITLCTQQAPGQKECDNALRELETVKGMLDNPNEPVSDLSYFDCIESVMENSKVLGESMAGISQNAKTGDLPAFGECVGIASKALCGLTEAAAQAAYLVGISDPNSQAGHQGLVDPIQFARANQAIQMACQNLVDPGSSPSQVLSAATIVAKHTSALCNACRIASSKTANPVAKRHFVQSAKEVANSTANLVKTIKALDGDFSEDNRNKCRIATAPLIEAVENLTAFASNPEFVSIPAQISSEGSQAQEPILVSAKTMLESSSYLIRTARSLAINPKDPPTWSVLAGHSHTVSDSIKSLITSIRDKAPGQRECDYSIDGINRCIRDIEQASLAAVSQSLATRDDISVEALQEQLTSVVQEIGHLIDPIATAARGEAAQLGHKVTQLASYFEPLILAAVGVASKILDHQQQMTVLDQTKTLAESALQMLYAAKEGGGNPKAQHTHDAITEAAQLMKEAVDDIMVTLNEAASEVGLVGGMVDAIAEAMSKLDEGTPPEPKGTFVDYQTTVVKYSKAIAVTAQEMMTKSVTNPEELGGLASQMTSDYGHLALQGQMAAATAEPEEIGFQIRTRVQDLGHGCIFLVQKAGALQVCPTDSYTKRELIECARAVTEKVSLVLSALQAGNKGTQACITAATAVSGIIADLDTTIMFATAGTLNAENNETFADHRENILKTAKALVEDTKLLVSGAASTPDKLAQAAQSSAATITQLAEVVKLGAASLGSDDPETQVVLINAIKDVAKALSDLIGATKGAASKPADDPSMYQLKGAAKVMVTNVTSLLKTVKAVEDEATRGTRALEATIEYMKQELTVFQSKEVPEKTSSPEESIRMTKGITMATAKAVAAGNSCRQEDVIATANLSRKAVSDMLTACKQASFHPDVSEEVRTRALRYGTECTLGYLDLLEHVLVILQKPSPELKHQLAAFSKRVAGAVTELIQAAEAMKGTEWVDPEDPTVIAETELLGAAASIEAAAKKLEQLKPRAKPKQADETLDFEEQILEAAKSIAAATSALVKSASAAQRELVAQGKVGSIPANAADDGQWSQGLISAARMVAAATSSLCEAANASVQGHASEEKLISSAKQVAASTAQLLVACKVKADQDSEAMRRLQAAGNAVKRASDNLVRAAQKAAFGKADDDDVVVKTKFVGGIAQIIAAQEEMLKKERELEEARKKLAQIRQQQYKFLPTELREDEG</sequence>
<evidence type="ECO:0000256" key="9">
    <source>
        <dbReference type="ARBA" id="ARBA00023212"/>
    </source>
</evidence>
<evidence type="ECO:0000256" key="2">
    <source>
        <dbReference type="ARBA" id="ARBA00004246"/>
    </source>
</evidence>
<gene>
    <name evidence="14" type="primary">TLN2</name>
</gene>
<keyword evidence="8" id="KW-0472">Membrane</keyword>
<dbReference type="CDD" id="cd12150">
    <property type="entry name" value="talin-RS"/>
    <property type="match status" value="1"/>
</dbReference>
<feature type="coiled-coil region" evidence="10">
    <location>
        <begin position="1052"/>
        <end position="1079"/>
    </location>
</feature>
<dbReference type="SUPFAM" id="SSF109880">
    <property type="entry name" value="A middle domain of Talin 1"/>
    <property type="match status" value="1"/>
</dbReference>
<dbReference type="GO" id="GO:0005200">
    <property type="term" value="F:structural constituent of cytoskeleton"/>
    <property type="evidence" value="ECO:0007669"/>
    <property type="project" value="InterPro"/>
</dbReference>
<feature type="coiled-coil region" evidence="10">
    <location>
        <begin position="2501"/>
        <end position="2528"/>
    </location>
</feature>
<feature type="domain" description="I/LWEQ" evidence="12">
    <location>
        <begin position="2294"/>
        <end position="2533"/>
    </location>
</feature>
<dbReference type="Gene3D" id="3.10.20.90">
    <property type="entry name" value="Phosphatidylinositol 3-kinase Catalytic Subunit, Chain A, domain 1"/>
    <property type="match status" value="2"/>
</dbReference>
<dbReference type="SMART" id="SM01244">
    <property type="entry name" value="IRS"/>
    <property type="match status" value="1"/>
</dbReference>
<dbReference type="FunFam" id="1.20.120.230:FF:000003">
    <property type="entry name" value="Talin 2"/>
    <property type="match status" value="1"/>
</dbReference>
<evidence type="ECO:0000256" key="3">
    <source>
        <dbReference type="ARBA" id="ARBA00004413"/>
    </source>
</evidence>
<accession>A0A384DBX9</accession>
<dbReference type="Pfam" id="PF16511">
    <property type="entry name" value="FERM_f0"/>
    <property type="match status" value="1"/>
</dbReference>
<dbReference type="SMART" id="SM00295">
    <property type="entry name" value="B41"/>
    <property type="match status" value="1"/>
</dbReference>
<evidence type="ECO:0000313" key="13">
    <source>
        <dbReference type="Proteomes" id="UP000261680"/>
    </source>
</evidence>
<dbReference type="Gene3D" id="1.20.1410.10">
    <property type="entry name" value="I/LWEQ domain"/>
    <property type="match status" value="1"/>
</dbReference>
<dbReference type="Pfam" id="PF01608">
    <property type="entry name" value="I_LWEQ"/>
    <property type="match status" value="2"/>
</dbReference>
<dbReference type="GO" id="GO:0001726">
    <property type="term" value="C:ruffle"/>
    <property type="evidence" value="ECO:0007669"/>
    <property type="project" value="InterPro"/>
</dbReference>
<dbReference type="PANTHER" id="PTHR19981:SF34">
    <property type="entry name" value="TALIN-2"/>
    <property type="match status" value="1"/>
</dbReference>
<dbReference type="FunFam" id="3.10.20.90:FF:000028">
    <property type="entry name" value="Talin 2"/>
    <property type="match status" value="1"/>
</dbReference>
<evidence type="ECO:0000313" key="14">
    <source>
        <dbReference type="RefSeq" id="XP_008704270.2"/>
    </source>
</evidence>
<dbReference type="GO" id="GO:0051015">
    <property type="term" value="F:actin filament binding"/>
    <property type="evidence" value="ECO:0007669"/>
    <property type="project" value="InterPro"/>
</dbReference>
<dbReference type="InterPro" id="IPR037438">
    <property type="entry name" value="Talin1/2-RS"/>
</dbReference>
<dbReference type="GeneID" id="103676817"/>
<dbReference type="FunFam" id="1.20.120.230:FF:000009">
    <property type="entry name" value="Talin 2"/>
    <property type="match status" value="1"/>
</dbReference>
<feature type="domain" description="FERM" evidence="11">
    <location>
        <begin position="88"/>
        <end position="406"/>
    </location>
</feature>
<dbReference type="STRING" id="29073.ENSUMAP00000033935"/>
<proteinExistence type="predicted"/>
<dbReference type="FunFam" id="1.20.1420.10:FF:000005">
    <property type="entry name" value="Talin 2"/>
    <property type="match status" value="1"/>
</dbReference>
<comment type="subcellular location">
    <subcellularLocation>
        <location evidence="2">Cell junction</location>
        <location evidence="2">Focal adhesion</location>
    </subcellularLocation>
    <subcellularLocation>
        <location evidence="3">Cell membrane</location>
        <topology evidence="3">Peripheral membrane protein</topology>
        <orientation evidence="3">Cytoplasmic side</orientation>
    </subcellularLocation>
    <subcellularLocation>
        <location evidence="1">Cytoplasm</location>
        <location evidence="1">Cytoskeleton</location>
    </subcellularLocation>
</comment>
<dbReference type="SUPFAM" id="SSF50729">
    <property type="entry name" value="PH domain-like"/>
    <property type="match status" value="1"/>
</dbReference>
<dbReference type="CTD" id="83660"/>
<dbReference type="InterPro" id="IPR049108">
    <property type="entry name" value="Talin_R4"/>
</dbReference>
<dbReference type="Proteomes" id="UP000261680">
    <property type="component" value="Unplaced"/>
</dbReference>
<dbReference type="GO" id="GO:0034329">
    <property type="term" value="P:cell junction assembly"/>
    <property type="evidence" value="ECO:0007669"/>
    <property type="project" value="UniProtKB-ARBA"/>
</dbReference>
<keyword evidence="4" id="KW-1003">Cell membrane</keyword>
<dbReference type="InterPro" id="IPR036723">
    <property type="entry name" value="Alpha-catenin/vinculin-like_sf"/>
</dbReference>
<organism evidence="13 14">
    <name type="scientific">Ursus maritimus</name>
    <name type="common">Polar bear</name>
    <name type="synonym">Thalarctos maritimus</name>
    <dbReference type="NCBI Taxonomy" id="29073"/>
    <lineage>
        <taxon>Eukaryota</taxon>
        <taxon>Metazoa</taxon>
        <taxon>Chordata</taxon>
        <taxon>Craniata</taxon>
        <taxon>Vertebrata</taxon>
        <taxon>Euteleostomi</taxon>
        <taxon>Mammalia</taxon>
        <taxon>Eutheria</taxon>
        <taxon>Laurasiatheria</taxon>
        <taxon>Carnivora</taxon>
        <taxon>Caniformia</taxon>
        <taxon>Ursidae</taxon>
        <taxon>Ursus</taxon>
    </lineage>
</organism>
<evidence type="ECO:0000259" key="11">
    <source>
        <dbReference type="PROSITE" id="PS50057"/>
    </source>
</evidence>
<dbReference type="InterPro" id="IPR019749">
    <property type="entry name" value="Band_41_domain"/>
</dbReference>
<dbReference type="InterPro" id="IPR002404">
    <property type="entry name" value="IRS_PTB"/>
</dbReference>
<evidence type="ECO:0000259" key="12">
    <source>
        <dbReference type="PROSITE" id="PS50945"/>
    </source>
</evidence>
<dbReference type="RefSeq" id="XP_008704270.2">
    <property type="nucleotide sequence ID" value="XM_008706048.2"/>
</dbReference>
<dbReference type="FunFam" id="3.10.20.90:FF:000066">
    <property type="entry name" value="Talin 1"/>
    <property type="match status" value="1"/>
</dbReference>
<dbReference type="InterPro" id="IPR015009">
    <property type="entry name" value="Vinculin-bd_dom"/>
</dbReference>
<dbReference type="FunFam" id="1.20.1420.10:FF:000001">
    <property type="entry name" value="Talin 2"/>
    <property type="match status" value="1"/>
</dbReference>
<dbReference type="PROSITE" id="PS50057">
    <property type="entry name" value="FERM_3"/>
    <property type="match status" value="1"/>
</dbReference>
<dbReference type="FunFam" id="2.30.29.30:FF:000028">
    <property type="entry name" value="Talin 2"/>
    <property type="match status" value="1"/>
</dbReference>
<dbReference type="GO" id="GO:0005856">
    <property type="term" value="C:cytoskeleton"/>
    <property type="evidence" value="ECO:0007669"/>
    <property type="project" value="UniProtKB-SubCell"/>
</dbReference>
<dbReference type="FunFam" id="1.20.1420.10:FF:000007">
    <property type="entry name" value="Talin 2"/>
    <property type="match status" value="1"/>
</dbReference>
<dbReference type="InterPro" id="IPR011993">
    <property type="entry name" value="PH-like_dom_sf"/>
</dbReference>
<keyword evidence="5" id="KW-0963">Cytoplasm</keyword>
<dbReference type="InterPro" id="IPR014352">
    <property type="entry name" value="FERM/acyl-CoA-bd_prot_sf"/>
</dbReference>
<dbReference type="GO" id="GO:0030036">
    <property type="term" value="P:actin cytoskeleton organization"/>
    <property type="evidence" value="ECO:0007669"/>
    <property type="project" value="TreeGrafter"/>
</dbReference>
<dbReference type="GO" id="GO:0005886">
    <property type="term" value="C:plasma membrane"/>
    <property type="evidence" value="ECO:0007669"/>
    <property type="project" value="UniProtKB-SubCell"/>
</dbReference>
<dbReference type="InterPro" id="IPR019747">
    <property type="entry name" value="FERM_CS"/>
</dbReference>
<dbReference type="GO" id="GO:0098609">
    <property type="term" value="P:cell-cell adhesion"/>
    <property type="evidence" value="ECO:0007669"/>
    <property type="project" value="TreeGrafter"/>
</dbReference>
<dbReference type="KEGG" id="umr:103676817"/>
<evidence type="ECO:0000256" key="10">
    <source>
        <dbReference type="SAM" id="Coils"/>
    </source>
</evidence>
<keyword evidence="10" id="KW-0175">Coiled coil</keyword>
<dbReference type="GO" id="GO:0005925">
    <property type="term" value="C:focal adhesion"/>
    <property type="evidence" value="ECO:0007669"/>
    <property type="project" value="UniProtKB-SubCell"/>
</dbReference>
<dbReference type="Pfam" id="PF21896">
    <property type="entry name" value="Talin_IBS2B"/>
    <property type="match status" value="3"/>
</dbReference>
<dbReference type="InterPro" id="IPR036476">
    <property type="entry name" value="Talin_cent_sf"/>
</dbReference>
<dbReference type="GO" id="GO:0005737">
    <property type="term" value="C:cytoplasm"/>
    <property type="evidence" value="ECO:0007669"/>
    <property type="project" value="TreeGrafter"/>
</dbReference>
<evidence type="ECO:0000256" key="4">
    <source>
        <dbReference type="ARBA" id="ARBA00022475"/>
    </source>
</evidence>
<dbReference type="PROSITE" id="PS50945">
    <property type="entry name" value="I_LWEQ"/>
    <property type="match status" value="1"/>
</dbReference>
<dbReference type="InterPro" id="IPR035964">
    <property type="entry name" value="I/LWEQ_dom_sf"/>
</dbReference>
<evidence type="ECO:0000256" key="7">
    <source>
        <dbReference type="ARBA" id="ARBA00022949"/>
    </source>
</evidence>
<dbReference type="FunFam" id="1.20.120.230:FF:000004">
    <property type="entry name" value="Talin 2"/>
    <property type="match status" value="1"/>
</dbReference>
<dbReference type="SUPFAM" id="SSF54236">
    <property type="entry name" value="Ubiquitin-like"/>
    <property type="match status" value="1"/>
</dbReference>
<reference evidence="14" key="1">
    <citation type="submission" date="2025-08" db="UniProtKB">
        <authorList>
            <consortium name="RefSeq"/>
        </authorList>
    </citation>
    <scope>IDENTIFICATION</scope>
    <source>
        <tissue evidence="14">Whole blood</tissue>
    </source>
</reference>
<dbReference type="Gene3D" id="1.20.1420.10">
    <property type="entry name" value="Talin, central domain"/>
    <property type="match status" value="7"/>
</dbReference>
<dbReference type="PROSITE" id="PS00661">
    <property type="entry name" value="FERM_2"/>
    <property type="match status" value="1"/>
</dbReference>
<dbReference type="InterPro" id="IPR032425">
    <property type="entry name" value="FERM_f0"/>
</dbReference>
<dbReference type="Pfam" id="PF21692">
    <property type="entry name" value="Talin_R4"/>
    <property type="match status" value="1"/>
</dbReference>
<dbReference type="CDD" id="cd10569">
    <property type="entry name" value="FERM_C_Talin"/>
    <property type="match status" value="1"/>
</dbReference>
<dbReference type="InterPro" id="IPR019748">
    <property type="entry name" value="FERM_central"/>
</dbReference>
<dbReference type="GO" id="GO:0005178">
    <property type="term" value="F:integrin binding"/>
    <property type="evidence" value="ECO:0007669"/>
    <property type="project" value="TreeGrafter"/>
</dbReference>
<dbReference type="Pfam" id="PF02174">
    <property type="entry name" value="IRS"/>
    <property type="match status" value="1"/>
</dbReference>
<evidence type="ECO:0000256" key="1">
    <source>
        <dbReference type="ARBA" id="ARBA00004245"/>
    </source>
</evidence>
<dbReference type="InterPro" id="IPR054082">
    <property type="entry name" value="Talin_IBS2B"/>
</dbReference>
<dbReference type="Gene3D" id="1.20.80.10">
    <property type="match status" value="1"/>
</dbReference>
<dbReference type="Pfam" id="PF21865">
    <property type="entry name" value="TLN1-like_RS"/>
    <property type="match status" value="3"/>
</dbReference>
<keyword evidence="6" id="KW-0597">Phosphoprotein</keyword>
<dbReference type="FunFam" id="1.20.1420.10:FF:000004">
    <property type="entry name" value="Talin 2"/>
    <property type="match status" value="1"/>
</dbReference>
<name>A0A384DBX9_URSMA</name>
<dbReference type="FunFam" id="1.20.80.10:FF:000007">
    <property type="entry name" value="Talin 2"/>
    <property type="match status" value="1"/>
</dbReference>
<dbReference type="SUPFAM" id="SSF47220">
    <property type="entry name" value="alpha-catenin/vinculin-like"/>
    <property type="match status" value="5"/>
</dbReference>
<dbReference type="FunFam" id="1.20.1420.10:FF:000002">
    <property type="entry name" value="Talin 2"/>
    <property type="match status" value="1"/>
</dbReference>
<dbReference type="CDD" id="cd14473">
    <property type="entry name" value="FERM_B-lobe"/>
    <property type="match status" value="1"/>
</dbReference>
<keyword evidence="7" id="KW-0965">Cell junction</keyword>
<dbReference type="FunFam" id="1.20.120.230:FF:000005">
    <property type="entry name" value="Talin 1"/>
    <property type="match status" value="1"/>
</dbReference>
<evidence type="ECO:0000256" key="5">
    <source>
        <dbReference type="ARBA" id="ARBA00022490"/>
    </source>
</evidence>
<dbReference type="InterPro" id="IPR035963">
    <property type="entry name" value="FERM_2"/>
</dbReference>
<dbReference type="PANTHER" id="PTHR19981">
    <property type="entry name" value="TALIN"/>
    <property type="match status" value="1"/>
</dbReference>
<dbReference type="InterPro" id="IPR000299">
    <property type="entry name" value="FERM_domain"/>
</dbReference>
<dbReference type="Gene3D" id="2.30.29.30">
    <property type="entry name" value="Pleckstrin-homology domain (PH domain)/Phosphotyrosine-binding domain (PTB)"/>
    <property type="match status" value="1"/>
</dbReference>
<dbReference type="FunFam" id="1.20.120.230:FF:000002">
    <property type="entry name" value="Talin 2"/>
    <property type="match status" value="1"/>
</dbReference>
<dbReference type="Pfam" id="PF09379">
    <property type="entry name" value="FERM_N"/>
    <property type="match status" value="1"/>
</dbReference>
<keyword evidence="9" id="KW-0206">Cytoskeleton</keyword>
<dbReference type="Pfam" id="PF08913">
    <property type="entry name" value="VBS"/>
    <property type="match status" value="1"/>
</dbReference>
<dbReference type="CDD" id="cd17172">
    <property type="entry name" value="FERM_F0_TLN2"/>
    <property type="match status" value="1"/>
</dbReference>
<dbReference type="InterPro" id="IPR002558">
    <property type="entry name" value="ILWEQ_dom"/>
</dbReference>
<dbReference type="FunFam" id="1.20.1410.10:FF:000001">
    <property type="entry name" value="Talin 2"/>
    <property type="match status" value="1"/>
</dbReference>
<dbReference type="InterPro" id="IPR057346">
    <property type="entry name" value="Talin1/2_VBS2"/>
</dbReference>
<dbReference type="InterPro" id="IPR015224">
    <property type="entry name" value="Talin_cent"/>
</dbReference>
<dbReference type="OrthoDB" id="10262320at2759"/>
<dbReference type="InterPro" id="IPR018979">
    <property type="entry name" value="FERM_N"/>
</dbReference>
<evidence type="ECO:0000256" key="8">
    <source>
        <dbReference type="ARBA" id="ARBA00023136"/>
    </source>
</evidence>
<dbReference type="SUPFAM" id="SSF47031">
    <property type="entry name" value="Second domain of FERM"/>
    <property type="match status" value="1"/>
</dbReference>
<dbReference type="FunFam" id="1.20.1420.10:FF:000006">
    <property type="entry name" value="Talin 2"/>
    <property type="match status" value="1"/>
</dbReference>
<evidence type="ECO:0000256" key="6">
    <source>
        <dbReference type="ARBA" id="ARBA00022553"/>
    </source>
</evidence>
<dbReference type="SUPFAM" id="SSF109885">
    <property type="entry name" value="I/LWEQ domain"/>
    <property type="match status" value="4"/>
</dbReference>
<dbReference type="SMART" id="SM00307">
    <property type="entry name" value="ILWEQ"/>
    <property type="match status" value="1"/>
</dbReference>
<dbReference type="Pfam" id="PF25177">
    <property type="entry name" value="Talin_VBS2"/>
    <property type="match status" value="1"/>
</dbReference>
<dbReference type="Gene3D" id="1.20.120.230">
    <property type="entry name" value="Alpha-catenin/vinculin-like"/>
    <property type="match status" value="5"/>
</dbReference>
<protein>
    <submittedName>
        <fullName evidence="14">Talin-2</fullName>
    </submittedName>
</protein>
<dbReference type="CDD" id="cd17174">
    <property type="entry name" value="FERM_F1_TLN2"/>
    <property type="match status" value="1"/>
</dbReference>